<evidence type="ECO:0000256" key="1">
    <source>
        <dbReference type="ARBA" id="ARBA00001974"/>
    </source>
</evidence>
<feature type="domain" description="Acyl-CoA dehydrogenase/oxidase C-terminal" evidence="6">
    <location>
        <begin position="229"/>
        <end position="353"/>
    </location>
</feature>
<organism evidence="8 9">
    <name type="scientific">Kumtagia ephedrae</name>
    <dbReference type="NCBI Taxonomy" id="2116701"/>
    <lineage>
        <taxon>Bacteria</taxon>
        <taxon>Pseudomonadati</taxon>
        <taxon>Pseudomonadota</taxon>
        <taxon>Alphaproteobacteria</taxon>
        <taxon>Hyphomicrobiales</taxon>
        <taxon>Phyllobacteriaceae</taxon>
        <taxon>Kumtagia</taxon>
    </lineage>
</organism>
<keyword evidence="5" id="KW-0560">Oxidoreductase</keyword>
<comment type="similarity">
    <text evidence="2">Belongs to the acyl-CoA dehydrogenase family.</text>
</comment>
<keyword evidence="3" id="KW-0285">Flavoprotein</keyword>
<keyword evidence="4" id="KW-0274">FAD</keyword>
<dbReference type="Gene3D" id="1.10.540.10">
    <property type="entry name" value="Acyl-CoA dehydrogenase/oxidase, N-terminal domain"/>
    <property type="match status" value="1"/>
</dbReference>
<dbReference type="InterPro" id="IPR037069">
    <property type="entry name" value="AcylCoA_DH/ox_N_sf"/>
</dbReference>
<evidence type="ECO:0000256" key="2">
    <source>
        <dbReference type="ARBA" id="ARBA00009347"/>
    </source>
</evidence>
<dbReference type="GO" id="GO:0003995">
    <property type="term" value="F:acyl-CoA dehydrogenase activity"/>
    <property type="evidence" value="ECO:0007669"/>
    <property type="project" value="TreeGrafter"/>
</dbReference>
<evidence type="ECO:0000256" key="5">
    <source>
        <dbReference type="ARBA" id="ARBA00023002"/>
    </source>
</evidence>
<evidence type="ECO:0000256" key="4">
    <source>
        <dbReference type="ARBA" id="ARBA00022827"/>
    </source>
</evidence>
<proteinExistence type="inferred from homology"/>
<dbReference type="CDD" id="cd00567">
    <property type="entry name" value="ACAD"/>
    <property type="match status" value="1"/>
</dbReference>
<evidence type="ECO:0000259" key="7">
    <source>
        <dbReference type="Pfam" id="PF02771"/>
    </source>
</evidence>
<dbReference type="EMBL" id="PXYK01000002">
    <property type="protein sequence ID" value="PSJ65228.1"/>
    <property type="molecule type" value="Genomic_DNA"/>
</dbReference>
<accession>A0A2P7SRW1</accession>
<keyword evidence="9" id="KW-1185">Reference proteome</keyword>
<dbReference type="Gene3D" id="1.20.140.10">
    <property type="entry name" value="Butyryl-CoA Dehydrogenase, subunit A, domain 3"/>
    <property type="match status" value="1"/>
</dbReference>
<comment type="cofactor">
    <cofactor evidence="1">
        <name>FAD</name>
        <dbReference type="ChEBI" id="CHEBI:57692"/>
    </cofactor>
</comment>
<dbReference type="PANTHER" id="PTHR43884">
    <property type="entry name" value="ACYL-COA DEHYDROGENASE"/>
    <property type="match status" value="1"/>
</dbReference>
<dbReference type="InterPro" id="IPR009075">
    <property type="entry name" value="AcylCo_DH/oxidase_C"/>
</dbReference>
<sequence>MDLSYTPEQTMLRDTLSGYLAGRRTDLTTGPRRGDAVLWRGLVDDIALQFSLVSEEFGGFGGGPVEVMLIMEELGRALAAAPFMHTVLATTALAAAGSEPAGNLLRDIAGGRALAVLAHSEYATRFRLENAGASATPDGSVHRISGRKSVVTSAPLATHYLVTARIGSGMPSLFLADTAATGITRDDFDAIDGEAASNIALCDVEAYLIGREGDAVGLLEPAIDAAIVALGAEAVGIMREMTSQTSAYLRDRRQFGQPLISFQVLRHRLADMAIAIEQAVSMVYMATLALQDGDARERAAAASSMKIAVDRQLRFVSQQAVQLHGGMGITDELAIGRYFKRALVIAASFGSEDDHFRRYDALAVQNRTGADRP</sequence>
<dbReference type="PANTHER" id="PTHR43884:SF20">
    <property type="entry name" value="ACYL-COA DEHYDROGENASE FADE28"/>
    <property type="match status" value="1"/>
</dbReference>
<dbReference type="InterPro" id="IPR036250">
    <property type="entry name" value="AcylCo_DH-like_C"/>
</dbReference>
<dbReference type="InterPro" id="IPR046373">
    <property type="entry name" value="Acyl-CoA_Oxase/DH_mid-dom_sf"/>
</dbReference>
<protein>
    <submittedName>
        <fullName evidence="8">Pimeloyl-CoA dehydrogenase small subunit</fullName>
    </submittedName>
</protein>
<evidence type="ECO:0000259" key="6">
    <source>
        <dbReference type="Pfam" id="PF00441"/>
    </source>
</evidence>
<feature type="domain" description="Acyl-CoA dehydrogenase/oxidase N-terminal" evidence="7">
    <location>
        <begin position="6"/>
        <end position="99"/>
    </location>
</feature>
<dbReference type="InterPro" id="IPR013786">
    <property type="entry name" value="AcylCoA_DH/ox_N"/>
</dbReference>
<dbReference type="SUPFAM" id="SSF56645">
    <property type="entry name" value="Acyl-CoA dehydrogenase NM domain-like"/>
    <property type="match status" value="1"/>
</dbReference>
<evidence type="ECO:0000313" key="8">
    <source>
        <dbReference type="EMBL" id="PSJ65228.1"/>
    </source>
</evidence>
<gene>
    <name evidence="8" type="ORF">C7I84_02465</name>
</gene>
<dbReference type="GO" id="GO:0050660">
    <property type="term" value="F:flavin adenine dinucleotide binding"/>
    <property type="evidence" value="ECO:0007669"/>
    <property type="project" value="InterPro"/>
</dbReference>
<dbReference type="Pfam" id="PF02771">
    <property type="entry name" value="Acyl-CoA_dh_N"/>
    <property type="match status" value="1"/>
</dbReference>
<dbReference type="Proteomes" id="UP000241229">
    <property type="component" value="Unassembled WGS sequence"/>
</dbReference>
<dbReference type="InterPro" id="IPR009100">
    <property type="entry name" value="AcylCoA_DH/oxidase_NM_dom_sf"/>
</dbReference>
<evidence type="ECO:0000313" key="9">
    <source>
        <dbReference type="Proteomes" id="UP000241229"/>
    </source>
</evidence>
<name>A0A2P7SRW1_9HYPH</name>
<dbReference type="Gene3D" id="2.40.110.10">
    <property type="entry name" value="Butyryl-CoA Dehydrogenase, subunit A, domain 2"/>
    <property type="match status" value="1"/>
</dbReference>
<dbReference type="RefSeq" id="WP_106770568.1">
    <property type="nucleotide sequence ID" value="NZ_PXYK01000002.1"/>
</dbReference>
<dbReference type="AlphaFoldDB" id="A0A2P7SRW1"/>
<evidence type="ECO:0000256" key="3">
    <source>
        <dbReference type="ARBA" id="ARBA00022630"/>
    </source>
</evidence>
<comment type="caution">
    <text evidence="8">The sequence shown here is derived from an EMBL/GenBank/DDBJ whole genome shotgun (WGS) entry which is preliminary data.</text>
</comment>
<reference evidence="8 9" key="1">
    <citation type="submission" date="2018-03" db="EMBL/GenBank/DDBJ databases">
        <title>The draft genome of Mesorhizobium sp. 6GN-30.</title>
        <authorList>
            <person name="Liu L."/>
            <person name="Li L."/>
            <person name="Wang T."/>
            <person name="Zhang X."/>
            <person name="Liang L."/>
        </authorList>
    </citation>
    <scope>NUCLEOTIDE SEQUENCE [LARGE SCALE GENOMIC DNA]</scope>
    <source>
        <strain evidence="8 9">6GN30</strain>
    </source>
</reference>
<dbReference type="Pfam" id="PF00441">
    <property type="entry name" value="Acyl-CoA_dh_1"/>
    <property type="match status" value="1"/>
</dbReference>
<dbReference type="OrthoDB" id="9775090at2"/>
<dbReference type="SUPFAM" id="SSF47203">
    <property type="entry name" value="Acyl-CoA dehydrogenase C-terminal domain-like"/>
    <property type="match status" value="1"/>
</dbReference>